<proteinExistence type="predicted"/>
<name>A0A5P1RAN5_9GAMM</name>
<dbReference type="OrthoDB" id="6115204at2"/>
<dbReference type="KEGG" id="ncu:F0U83_08260"/>
<protein>
    <submittedName>
        <fullName evidence="2">Uncharacterized protein</fullName>
    </submittedName>
</protein>
<keyword evidence="3" id="KW-1185">Reference proteome</keyword>
<accession>A0A5P1RAN5</accession>
<dbReference type="Proteomes" id="UP000324760">
    <property type="component" value="Chromosome"/>
</dbReference>
<evidence type="ECO:0000313" key="3">
    <source>
        <dbReference type="Proteomes" id="UP000324760"/>
    </source>
</evidence>
<reference evidence="2 3" key="1">
    <citation type="journal article" date="2019" name="Biochem. Eng. J.">
        <title>Metabolic engineering of the marine bacteria Neptunomonas concharum for the production of acetoin and meso-2,3-butanediol from acetate.</title>
        <authorList>
            <person name="Li W."/>
            <person name="Pu N."/>
            <person name="Liu C.-X."/>
            <person name="Yuan Q.-P."/>
            <person name="Li Z.-J."/>
        </authorList>
    </citation>
    <scope>NUCLEOTIDE SEQUENCE [LARGE SCALE GENOMIC DNA]</scope>
    <source>
        <strain evidence="2 3">JCM17730</strain>
    </source>
</reference>
<evidence type="ECO:0000313" key="2">
    <source>
        <dbReference type="EMBL" id="QEQ96709.1"/>
    </source>
</evidence>
<gene>
    <name evidence="2" type="ORF">F0U83_08260</name>
</gene>
<dbReference type="AlphaFoldDB" id="A0A5P1RAN5"/>
<organism evidence="2 3">
    <name type="scientific">Neptunomonas concharum</name>
    <dbReference type="NCBI Taxonomy" id="1031538"/>
    <lineage>
        <taxon>Bacteria</taxon>
        <taxon>Pseudomonadati</taxon>
        <taxon>Pseudomonadota</taxon>
        <taxon>Gammaproteobacteria</taxon>
        <taxon>Oceanospirillales</taxon>
        <taxon>Oceanospirillaceae</taxon>
        <taxon>Neptunomonas</taxon>
    </lineage>
</organism>
<keyword evidence="1" id="KW-0732">Signal</keyword>
<sequence>MRFNSLSVAVSLSMAVFVNSVMAIEATYEGPESIPLFHPLCLQPLKNAQDNGGAFDMDECLTAHADIEVKRTPDGGYFAKRPVDLEGTPQGYVVYKPIGTLDRSMELLLVHDKSAGSEFPDASVYVIGRLPGTPSGRDFLTRIEAQGNRCNGGIQSARLVSEAILEVDLNVNPATLMSLLKPGFEQTGTTRGKGGLSTLSLKPISTLDNRPTTCIGTLTKTYDLIKNKESYAWVKFFKEGTLIAVEPYQQCFDQLVKDFVKPPSTLSIPEFEVFAQLLEDECKKIK</sequence>
<feature type="signal peptide" evidence="1">
    <location>
        <begin position="1"/>
        <end position="23"/>
    </location>
</feature>
<dbReference type="EMBL" id="CP043869">
    <property type="protein sequence ID" value="QEQ96709.1"/>
    <property type="molecule type" value="Genomic_DNA"/>
</dbReference>
<dbReference type="RefSeq" id="WP_138987320.1">
    <property type="nucleotide sequence ID" value="NZ_CP043869.1"/>
</dbReference>
<feature type="chain" id="PRO_5024984007" evidence="1">
    <location>
        <begin position="24"/>
        <end position="286"/>
    </location>
</feature>
<evidence type="ECO:0000256" key="1">
    <source>
        <dbReference type="SAM" id="SignalP"/>
    </source>
</evidence>